<keyword evidence="3" id="KW-1185">Reference proteome</keyword>
<evidence type="ECO:0000256" key="1">
    <source>
        <dbReference type="SAM" id="MobiDB-lite"/>
    </source>
</evidence>
<dbReference type="Proteomes" id="UP001597353">
    <property type="component" value="Unassembled WGS sequence"/>
</dbReference>
<evidence type="ECO:0000313" key="2">
    <source>
        <dbReference type="EMBL" id="MFD1913931.1"/>
    </source>
</evidence>
<proteinExistence type="predicted"/>
<dbReference type="PROSITE" id="PS51257">
    <property type="entry name" value="PROKAR_LIPOPROTEIN"/>
    <property type="match status" value="1"/>
</dbReference>
<name>A0ABW4S945_9RHOB</name>
<organism evidence="2 3">
    <name type="scientific">Halodurantibacterium flavum</name>
    <dbReference type="NCBI Taxonomy" id="1382802"/>
    <lineage>
        <taxon>Bacteria</taxon>
        <taxon>Pseudomonadati</taxon>
        <taxon>Pseudomonadota</taxon>
        <taxon>Alphaproteobacteria</taxon>
        <taxon>Rhodobacterales</taxon>
        <taxon>Paracoccaceae</taxon>
        <taxon>Halodurantibacterium</taxon>
    </lineage>
</organism>
<feature type="region of interest" description="Disordered" evidence="1">
    <location>
        <begin position="52"/>
        <end position="75"/>
    </location>
</feature>
<comment type="caution">
    <text evidence="2">The sequence shown here is derived from an EMBL/GenBank/DDBJ whole genome shotgun (WGS) entry which is preliminary data.</text>
</comment>
<accession>A0ABW4S945</accession>
<gene>
    <name evidence="2" type="ORF">ACFSGJ_17090</name>
</gene>
<sequence>MKWEKADDGWRGAMLSSGFALSCLGNPGDGSCQFAEHRCSAISVHLAEIPPQGQPVAPHILPHHGAERRRRRNFA</sequence>
<protein>
    <submittedName>
        <fullName evidence="2">Uncharacterized protein</fullName>
    </submittedName>
</protein>
<dbReference type="RefSeq" id="WP_390264637.1">
    <property type="nucleotide sequence ID" value="NZ_JBHUGH010000013.1"/>
</dbReference>
<feature type="compositionally biased region" description="Basic residues" evidence="1">
    <location>
        <begin position="66"/>
        <end position="75"/>
    </location>
</feature>
<reference evidence="3" key="1">
    <citation type="journal article" date="2019" name="Int. J. Syst. Evol. Microbiol.">
        <title>The Global Catalogue of Microorganisms (GCM) 10K type strain sequencing project: providing services to taxonomists for standard genome sequencing and annotation.</title>
        <authorList>
            <consortium name="The Broad Institute Genomics Platform"/>
            <consortium name="The Broad Institute Genome Sequencing Center for Infectious Disease"/>
            <person name="Wu L."/>
            <person name="Ma J."/>
        </authorList>
    </citation>
    <scope>NUCLEOTIDE SEQUENCE [LARGE SCALE GENOMIC DNA]</scope>
    <source>
        <strain evidence="3">CGMCC 4.7242</strain>
    </source>
</reference>
<dbReference type="EMBL" id="JBHUGH010000013">
    <property type="protein sequence ID" value="MFD1913931.1"/>
    <property type="molecule type" value="Genomic_DNA"/>
</dbReference>
<evidence type="ECO:0000313" key="3">
    <source>
        <dbReference type="Proteomes" id="UP001597353"/>
    </source>
</evidence>